<evidence type="ECO:0000259" key="2">
    <source>
        <dbReference type="Pfam" id="PF10988"/>
    </source>
</evidence>
<dbReference type="AlphaFoldDB" id="A0A3S3SSH8"/>
<keyword evidence="1" id="KW-0732">Signal</keyword>
<name>A0A3S3SSH8_9SPHI</name>
<protein>
    <recommendedName>
        <fullName evidence="2">Putative auto-transporter adhesin head GIN domain-containing protein</fullName>
    </recommendedName>
</protein>
<sequence>MKQRATSLLAIGILALAISTTTVNATEVVNPTTTIYKYNDQQAPKKLIISGNVEVTLVQDHDSKKLYSNEGTAKARVYTTDDAIQISTKKNSETAKITLYVGDISRIDVSGNAVVKTKNTLNVQHLQIILQDDAKADISSKTESIYTKLSNECSLKLNGSTQFHSISTNELATLNTNNFKAAKTEVEKRNTDYAKSK</sequence>
<feature type="domain" description="Putative auto-transporter adhesin head GIN" evidence="2">
    <location>
        <begin position="45"/>
        <end position="188"/>
    </location>
</feature>
<reference evidence="3 4" key="1">
    <citation type="submission" date="2018-06" db="EMBL/GenBank/DDBJ databases">
        <title>Pedobacter endophyticus sp. nov., an endophytic bacterium isolated from a leaf of Triticum aestivum.</title>
        <authorList>
            <person name="Zhang L."/>
        </authorList>
    </citation>
    <scope>NUCLEOTIDE SEQUENCE [LARGE SCALE GENOMIC DNA]</scope>
    <source>
        <strain evidence="3 4">CM134L-2</strain>
    </source>
</reference>
<gene>
    <name evidence="3" type="ORF">DPV69_08205</name>
</gene>
<dbReference type="OrthoDB" id="759627at2"/>
<dbReference type="Gene3D" id="2.160.20.120">
    <property type="match status" value="1"/>
</dbReference>
<comment type="caution">
    <text evidence="3">The sequence shown here is derived from an EMBL/GenBank/DDBJ whole genome shotgun (WGS) entry which is preliminary data.</text>
</comment>
<evidence type="ECO:0000256" key="1">
    <source>
        <dbReference type="SAM" id="SignalP"/>
    </source>
</evidence>
<evidence type="ECO:0000313" key="3">
    <source>
        <dbReference type="EMBL" id="RWU08351.1"/>
    </source>
</evidence>
<feature type="signal peptide" evidence="1">
    <location>
        <begin position="1"/>
        <end position="25"/>
    </location>
</feature>
<dbReference type="RefSeq" id="WP_113646876.1">
    <property type="nucleotide sequence ID" value="NZ_QMHN01000002.1"/>
</dbReference>
<feature type="chain" id="PRO_5018592918" description="Putative auto-transporter adhesin head GIN domain-containing protein" evidence="1">
    <location>
        <begin position="26"/>
        <end position="197"/>
    </location>
</feature>
<dbReference type="InterPro" id="IPR021255">
    <property type="entry name" value="DUF2807"/>
</dbReference>
<dbReference type="Pfam" id="PF10988">
    <property type="entry name" value="DUF2807"/>
    <property type="match status" value="1"/>
</dbReference>
<accession>A0A3S3SSH8</accession>
<proteinExistence type="predicted"/>
<evidence type="ECO:0000313" key="4">
    <source>
        <dbReference type="Proteomes" id="UP000284120"/>
    </source>
</evidence>
<keyword evidence="4" id="KW-1185">Reference proteome</keyword>
<organism evidence="3 4">
    <name type="scientific">Pedobacter chitinilyticus</name>
    <dbReference type="NCBI Taxonomy" id="2233776"/>
    <lineage>
        <taxon>Bacteria</taxon>
        <taxon>Pseudomonadati</taxon>
        <taxon>Bacteroidota</taxon>
        <taxon>Sphingobacteriia</taxon>
        <taxon>Sphingobacteriales</taxon>
        <taxon>Sphingobacteriaceae</taxon>
        <taxon>Pedobacter</taxon>
    </lineage>
</organism>
<dbReference type="EMBL" id="SAYW01000002">
    <property type="protein sequence ID" value="RWU08351.1"/>
    <property type="molecule type" value="Genomic_DNA"/>
</dbReference>
<dbReference type="Proteomes" id="UP000284120">
    <property type="component" value="Unassembled WGS sequence"/>
</dbReference>